<dbReference type="PANTHER" id="PTHR46487">
    <property type="entry name" value="DNA REPAIR PROTEIN XRCC3"/>
    <property type="match status" value="1"/>
</dbReference>
<feature type="domain" description="RecA family profile 1" evidence="7">
    <location>
        <begin position="67"/>
        <end position="244"/>
    </location>
</feature>
<organism evidence="8 9">
    <name type="scientific">Gryllus longicercus</name>
    <dbReference type="NCBI Taxonomy" id="2509291"/>
    <lineage>
        <taxon>Eukaryota</taxon>
        <taxon>Metazoa</taxon>
        <taxon>Ecdysozoa</taxon>
        <taxon>Arthropoda</taxon>
        <taxon>Hexapoda</taxon>
        <taxon>Insecta</taxon>
        <taxon>Pterygota</taxon>
        <taxon>Neoptera</taxon>
        <taxon>Polyneoptera</taxon>
        <taxon>Orthoptera</taxon>
        <taxon>Ensifera</taxon>
        <taxon>Gryllidea</taxon>
        <taxon>Grylloidea</taxon>
        <taxon>Gryllidae</taxon>
        <taxon>Gryllinae</taxon>
        <taxon>Gryllus</taxon>
    </lineage>
</organism>
<dbReference type="PRINTS" id="PR01874">
    <property type="entry name" value="DNAREPAIRADA"/>
</dbReference>
<keyword evidence="2" id="KW-0547">Nucleotide-binding</keyword>
<protein>
    <recommendedName>
        <fullName evidence="7">RecA family profile 1 domain-containing protein</fullName>
    </recommendedName>
</protein>
<dbReference type="Proteomes" id="UP001378592">
    <property type="component" value="Unassembled WGS sequence"/>
</dbReference>
<keyword evidence="3" id="KW-0227">DNA damage</keyword>
<evidence type="ECO:0000256" key="3">
    <source>
        <dbReference type="ARBA" id="ARBA00022763"/>
    </source>
</evidence>
<evidence type="ECO:0000259" key="7">
    <source>
        <dbReference type="PROSITE" id="PS50162"/>
    </source>
</evidence>
<dbReference type="GO" id="GO:0005657">
    <property type="term" value="C:replication fork"/>
    <property type="evidence" value="ECO:0007669"/>
    <property type="project" value="TreeGrafter"/>
</dbReference>
<evidence type="ECO:0000313" key="8">
    <source>
        <dbReference type="EMBL" id="KAK7873191.1"/>
    </source>
</evidence>
<evidence type="ECO:0000313" key="9">
    <source>
        <dbReference type="Proteomes" id="UP001378592"/>
    </source>
</evidence>
<evidence type="ECO:0000256" key="6">
    <source>
        <dbReference type="ARBA" id="ARBA00023242"/>
    </source>
</evidence>
<keyword evidence="5" id="KW-0234">DNA repair</keyword>
<dbReference type="InterPro" id="IPR016467">
    <property type="entry name" value="DNA_recomb/repair_RecA-like"/>
</dbReference>
<dbReference type="GO" id="GO:0045003">
    <property type="term" value="P:double-strand break repair via synthesis-dependent strand annealing"/>
    <property type="evidence" value="ECO:0007669"/>
    <property type="project" value="TreeGrafter"/>
</dbReference>
<keyword evidence="6" id="KW-0539">Nucleus</keyword>
<reference evidence="8 9" key="1">
    <citation type="submission" date="2024-03" db="EMBL/GenBank/DDBJ databases">
        <title>The genome assembly and annotation of the cricket Gryllus longicercus Weissman &amp; Gray.</title>
        <authorList>
            <person name="Szrajer S."/>
            <person name="Gray D."/>
            <person name="Ylla G."/>
        </authorList>
    </citation>
    <scope>NUCLEOTIDE SEQUENCE [LARGE SCALE GENOMIC DNA]</scope>
    <source>
        <strain evidence="8">DAG 2021-001</strain>
        <tissue evidence="8">Whole body minus gut</tissue>
    </source>
</reference>
<dbReference type="CDD" id="cd19491">
    <property type="entry name" value="XRCC3"/>
    <property type="match status" value="1"/>
</dbReference>
<comment type="subcellular location">
    <subcellularLocation>
        <location evidence="1">Nucleus</location>
    </subcellularLocation>
</comment>
<accession>A0AAN9W1Y2</accession>
<dbReference type="PIRSF" id="PIRSF005856">
    <property type="entry name" value="Rad51"/>
    <property type="match status" value="1"/>
</dbReference>
<dbReference type="GO" id="GO:0005524">
    <property type="term" value="F:ATP binding"/>
    <property type="evidence" value="ECO:0007669"/>
    <property type="project" value="UniProtKB-KW"/>
</dbReference>
<dbReference type="InterPro" id="IPR020588">
    <property type="entry name" value="RecA_ATP-bd"/>
</dbReference>
<sequence>MSSSCNFPARVRDSLDKAGLSFVQAMLMSDADLQRKANLTKEDMEAVKMHCAEELVATKFLRAAELKYRFLTTGCKVLDEELGGGFARRGITEVSGESGAGKTQLCLQAALSVQLSQSSGGAGAGAVYICTEDTFPSARLQQLLHLWPSIHAKTIAVKFSDNIFIEHIPDAESLKNCISVRLPNLLRQRKIGLVVVDSIAGPFRADYDLTQGAVTRAQVLKSIGQELHMLANIHNLTVICVNQVTAVAGENKSLSVPALGLAWANLVTTRLQLHRSDRMLAKHDGSKAHIAERLLEVVFSPYLATKRVPFVVTETGVQGLSKQTI</sequence>
<dbReference type="InterPro" id="IPR027417">
    <property type="entry name" value="P-loop_NTPase"/>
</dbReference>
<gene>
    <name evidence="8" type="ORF">R5R35_006403</name>
</gene>
<evidence type="ECO:0000256" key="5">
    <source>
        <dbReference type="ARBA" id="ARBA00023204"/>
    </source>
</evidence>
<comment type="caution">
    <text evidence="8">The sequence shown here is derived from an EMBL/GenBank/DDBJ whole genome shotgun (WGS) entry which is preliminary data.</text>
</comment>
<dbReference type="Gene3D" id="3.40.50.300">
    <property type="entry name" value="P-loop containing nucleotide triphosphate hydrolases"/>
    <property type="match status" value="1"/>
</dbReference>
<evidence type="ECO:0000256" key="1">
    <source>
        <dbReference type="ARBA" id="ARBA00004123"/>
    </source>
</evidence>
<dbReference type="GO" id="GO:0033065">
    <property type="term" value="C:Rad51C-XRCC3 complex"/>
    <property type="evidence" value="ECO:0007669"/>
    <property type="project" value="TreeGrafter"/>
</dbReference>
<dbReference type="PROSITE" id="PS50162">
    <property type="entry name" value="RECA_2"/>
    <property type="match status" value="1"/>
</dbReference>
<dbReference type="GO" id="GO:0000400">
    <property type="term" value="F:four-way junction DNA binding"/>
    <property type="evidence" value="ECO:0007669"/>
    <property type="project" value="TreeGrafter"/>
</dbReference>
<name>A0AAN9W1Y2_9ORTH</name>
<dbReference type="GO" id="GO:0000722">
    <property type="term" value="P:telomere maintenance via recombination"/>
    <property type="evidence" value="ECO:0007669"/>
    <property type="project" value="TreeGrafter"/>
</dbReference>
<keyword evidence="4" id="KW-0067">ATP-binding</keyword>
<dbReference type="AlphaFoldDB" id="A0AAN9W1Y2"/>
<dbReference type="Pfam" id="PF08423">
    <property type="entry name" value="Rad51"/>
    <property type="match status" value="1"/>
</dbReference>
<dbReference type="EMBL" id="JAZDUA010000016">
    <property type="protein sequence ID" value="KAK7873191.1"/>
    <property type="molecule type" value="Genomic_DNA"/>
</dbReference>
<dbReference type="InterPro" id="IPR047348">
    <property type="entry name" value="XRCC3-like_C"/>
</dbReference>
<dbReference type="GO" id="GO:0140664">
    <property type="term" value="F:ATP-dependent DNA damage sensor activity"/>
    <property type="evidence" value="ECO:0007669"/>
    <property type="project" value="InterPro"/>
</dbReference>
<keyword evidence="9" id="KW-1185">Reference proteome</keyword>
<dbReference type="GO" id="GO:0071140">
    <property type="term" value="P:resolution of mitotic recombination intermediates"/>
    <property type="evidence" value="ECO:0007669"/>
    <property type="project" value="TreeGrafter"/>
</dbReference>
<dbReference type="GO" id="GO:0090656">
    <property type="term" value="P:t-circle formation"/>
    <property type="evidence" value="ECO:0007669"/>
    <property type="project" value="TreeGrafter"/>
</dbReference>
<dbReference type="SUPFAM" id="SSF52540">
    <property type="entry name" value="P-loop containing nucleoside triphosphate hydrolases"/>
    <property type="match status" value="1"/>
</dbReference>
<proteinExistence type="predicted"/>
<evidence type="ECO:0000256" key="4">
    <source>
        <dbReference type="ARBA" id="ARBA00022840"/>
    </source>
</evidence>
<dbReference type="PANTHER" id="PTHR46487:SF1">
    <property type="entry name" value="DNA REPAIR PROTEIN XRCC3"/>
    <property type="match status" value="1"/>
</dbReference>
<dbReference type="InterPro" id="IPR013632">
    <property type="entry name" value="Rad51_C"/>
</dbReference>
<evidence type="ECO:0000256" key="2">
    <source>
        <dbReference type="ARBA" id="ARBA00022741"/>
    </source>
</evidence>